<evidence type="ECO:0000256" key="1">
    <source>
        <dbReference type="SAM" id="MobiDB-lite"/>
    </source>
</evidence>
<organism evidence="2 3">
    <name type="scientific">Fusarium avenaceum</name>
    <dbReference type="NCBI Taxonomy" id="40199"/>
    <lineage>
        <taxon>Eukaryota</taxon>
        <taxon>Fungi</taxon>
        <taxon>Dikarya</taxon>
        <taxon>Ascomycota</taxon>
        <taxon>Pezizomycotina</taxon>
        <taxon>Sordariomycetes</taxon>
        <taxon>Hypocreomycetidae</taxon>
        <taxon>Hypocreales</taxon>
        <taxon>Nectriaceae</taxon>
        <taxon>Fusarium</taxon>
        <taxon>Fusarium tricinctum species complex</taxon>
    </lineage>
</organism>
<proteinExistence type="predicted"/>
<name>A0A9P7H9S0_9HYPO</name>
<feature type="non-terminal residue" evidence="2">
    <location>
        <position position="1"/>
    </location>
</feature>
<dbReference type="EMBL" id="JAGPUO010000005">
    <property type="protein sequence ID" value="KAG5662463.1"/>
    <property type="molecule type" value="Genomic_DNA"/>
</dbReference>
<protein>
    <submittedName>
        <fullName evidence="2">Uncharacterized protein</fullName>
    </submittedName>
</protein>
<evidence type="ECO:0000313" key="2">
    <source>
        <dbReference type="EMBL" id="KAG5662463.1"/>
    </source>
</evidence>
<comment type="caution">
    <text evidence="2">The sequence shown here is derived from an EMBL/GenBank/DDBJ whole genome shotgun (WGS) entry which is preliminary data.</text>
</comment>
<dbReference type="Proteomes" id="UP000782241">
    <property type="component" value="Unassembled WGS sequence"/>
</dbReference>
<accession>A0A9P7H9S0</accession>
<reference evidence="2" key="1">
    <citation type="submission" date="2021-04" db="EMBL/GenBank/DDBJ databases">
        <title>Draft genome of Fusarium avenaceum strain F156N33, isolated from an atmospheric sample in Virginia.</title>
        <authorList>
            <person name="Yang S."/>
            <person name="Vinatzer B.A."/>
            <person name="Coleman J."/>
        </authorList>
    </citation>
    <scope>NUCLEOTIDE SEQUENCE</scope>
    <source>
        <strain evidence="2">F156N33</strain>
    </source>
</reference>
<evidence type="ECO:0000313" key="3">
    <source>
        <dbReference type="Proteomes" id="UP000782241"/>
    </source>
</evidence>
<sequence length="110" mass="12259">AMIYCTLCGVHITGQAGERWLQEFRAIWVESDLVNHVAVSGVGKWSNSHSEFDGIAPEDPRKRYDDDAGPGTTIDVALTPNKPTIFTRSQHEDDSAWGYGFHASCWDIFT</sequence>
<gene>
    <name evidence="2" type="ORF">KAF25_004881</name>
</gene>
<keyword evidence="3" id="KW-1185">Reference proteome</keyword>
<dbReference type="AlphaFoldDB" id="A0A9P7H9S0"/>
<feature type="region of interest" description="Disordered" evidence="1">
    <location>
        <begin position="46"/>
        <end position="70"/>
    </location>
</feature>
<feature type="non-terminal residue" evidence="2">
    <location>
        <position position="110"/>
    </location>
</feature>